<keyword evidence="1" id="KW-0010">Activator</keyword>
<dbReference type="EMBL" id="FNFO01000012">
    <property type="protein sequence ID" value="SDM35452.1"/>
    <property type="molecule type" value="Genomic_DNA"/>
</dbReference>
<evidence type="ECO:0000313" key="4">
    <source>
        <dbReference type="Proteomes" id="UP000198510"/>
    </source>
</evidence>
<reference evidence="3 4" key="1">
    <citation type="submission" date="2016-10" db="EMBL/GenBank/DDBJ databases">
        <authorList>
            <person name="de Groot N.N."/>
        </authorList>
    </citation>
    <scope>NUCLEOTIDE SEQUENCE [LARGE SCALE GENOMIC DNA]</scope>
    <source>
        <strain evidence="3 4">DSM 25186</strain>
    </source>
</reference>
<name>A0A1G9SJ70_9BACT</name>
<dbReference type="Proteomes" id="UP000198510">
    <property type="component" value="Unassembled WGS sequence"/>
</dbReference>
<dbReference type="GO" id="GO:0008270">
    <property type="term" value="F:zinc ion binding"/>
    <property type="evidence" value="ECO:0007669"/>
    <property type="project" value="InterPro"/>
</dbReference>
<keyword evidence="4" id="KW-1185">Reference proteome</keyword>
<evidence type="ECO:0000313" key="3">
    <source>
        <dbReference type="EMBL" id="SDM35452.1"/>
    </source>
</evidence>
<dbReference type="Gene3D" id="3.40.10.10">
    <property type="entry name" value="DNA Methylphosphotriester Repair Domain"/>
    <property type="match status" value="1"/>
</dbReference>
<dbReference type="OrthoDB" id="894286at2"/>
<dbReference type="Pfam" id="PF02805">
    <property type="entry name" value="Ada_Zn_binding"/>
    <property type="match status" value="1"/>
</dbReference>
<dbReference type="AlphaFoldDB" id="A0A1G9SJ70"/>
<dbReference type="InterPro" id="IPR004026">
    <property type="entry name" value="Ada_DNA_repair_Zn-bd"/>
</dbReference>
<evidence type="ECO:0000259" key="2">
    <source>
        <dbReference type="Pfam" id="PF02805"/>
    </source>
</evidence>
<dbReference type="GO" id="GO:0003677">
    <property type="term" value="F:DNA binding"/>
    <property type="evidence" value="ECO:0007669"/>
    <property type="project" value="InterPro"/>
</dbReference>
<accession>A0A1G9SJ70</accession>
<sequence length="94" mass="10878">MIAHTDFPETPAGRAHRWRALRQGQIRWAGNHTLHIYGTLTCRSGRRMRRENRVFFASEEEALALGYRPCGHCLRAAYRRWKAQAEKVRASAEG</sequence>
<dbReference type="GO" id="GO:0006355">
    <property type="term" value="P:regulation of DNA-templated transcription"/>
    <property type="evidence" value="ECO:0007669"/>
    <property type="project" value="InterPro"/>
</dbReference>
<dbReference type="RefSeq" id="WP_089687295.1">
    <property type="nucleotide sequence ID" value="NZ_FNFO01000012.1"/>
</dbReference>
<protein>
    <submittedName>
        <fullName evidence="3">Metal binding domain of Ada</fullName>
    </submittedName>
</protein>
<dbReference type="GO" id="GO:0006281">
    <property type="term" value="P:DNA repair"/>
    <property type="evidence" value="ECO:0007669"/>
    <property type="project" value="InterPro"/>
</dbReference>
<gene>
    <name evidence="3" type="ORF">SAMN05421823_112182</name>
</gene>
<proteinExistence type="predicted"/>
<evidence type="ECO:0000256" key="1">
    <source>
        <dbReference type="ARBA" id="ARBA00023159"/>
    </source>
</evidence>
<feature type="domain" description="Ada DNA repair metal-binding" evidence="2">
    <location>
        <begin position="28"/>
        <end position="73"/>
    </location>
</feature>
<dbReference type="InterPro" id="IPR035451">
    <property type="entry name" value="Ada-like_dom_sf"/>
</dbReference>
<dbReference type="SUPFAM" id="SSF57884">
    <property type="entry name" value="Ada DNA repair protein, N-terminal domain (N-Ada 10)"/>
    <property type="match status" value="1"/>
</dbReference>
<dbReference type="STRING" id="1075417.SAMN05421823_112182"/>
<organism evidence="3 4">
    <name type="scientific">Catalinimonas alkaloidigena</name>
    <dbReference type="NCBI Taxonomy" id="1075417"/>
    <lineage>
        <taxon>Bacteria</taxon>
        <taxon>Pseudomonadati</taxon>
        <taxon>Bacteroidota</taxon>
        <taxon>Cytophagia</taxon>
        <taxon>Cytophagales</taxon>
        <taxon>Catalimonadaceae</taxon>
        <taxon>Catalinimonas</taxon>
    </lineage>
</organism>
<dbReference type="GO" id="GO:0008168">
    <property type="term" value="F:methyltransferase activity"/>
    <property type="evidence" value="ECO:0007669"/>
    <property type="project" value="InterPro"/>
</dbReference>